<feature type="transmembrane region" description="Helical" evidence="7">
    <location>
        <begin position="96"/>
        <end position="117"/>
    </location>
</feature>
<evidence type="ECO:0000259" key="8">
    <source>
        <dbReference type="Pfam" id="PF01490"/>
    </source>
</evidence>
<dbReference type="PANTHER" id="PTHR22950:SF479">
    <property type="entry name" value="AMINO ACID TRANSPORTER (EUROFUNG)-RELATED"/>
    <property type="match status" value="1"/>
</dbReference>
<evidence type="ECO:0000313" key="9">
    <source>
        <dbReference type="EMBL" id="KAJ4404304.1"/>
    </source>
</evidence>
<gene>
    <name evidence="9" type="ORF">N0V91_005998</name>
</gene>
<dbReference type="AlphaFoldDB" id="A0A9W8ZDS4"/>
<feature type="domain" description="Amino acid transporter transmembrane" evidence="8">
    <location>
        <begin position="95"/>
        <end position="515"/>
    </location>
</feature>
<feature type="compositionally biased region" description="Basic and acidic residues" evidence="6">
    <location>
        <begin position="1"/>
        <end position="16"/>
    </location>
</feature>
<proteinExistence type="inferred from homology"/>
<evidence type="ECO:0000256" key="4">
    <source>
        <dbReference type="ARBA" id="ARBA00022989"/>
    </source>
</evidence>
<feature type="transmembrane region" description="Helical" evidence="7">
    <location>
        <begin position="276"/>
        <end position="296"/>
    </location>
</feature>
<evidence type="ECO:0000313" key="10">
    <source>
        <dbReference type="Proteomes" id="UP001140510"/>
    </source>
</evidence>
<feature type="transmembrane region" description="Helical" evidence="7">
    <location>
        <begin position="237"/>
        <end position="256"/>
    </location>
</feature>
<feature type="transmembrane region" description="Helical" evidence="7">
    <location>
        <begin position="426"/>
        <end position="444"/>
    </location>
</feature>
<dbReference type="EMBL" id="JAPEVA010000044">
    <property type="protein sequence ID" value="KAJ4404304.1"/>
    <property type="molecule type" value="Genomic_DNA"/>
</dbReference>
<feature type="transmembrane region" description="Helical" evidence="7">
    <location>
        <begin position="456"/>
        <end position="478"/>
    </location>
</feature>
<evidence type="ECO:0000256" key="5">
    <source>
        <dbReference type="ARBA" id="ARBA00023136"/>
    </source>
</evidence>
<dbReference type="GO" id="GO:0016020">
    <property type="term" value="C:membrane"/>
    <property type="evidence" value="ECO:0007669"/>
    <property type="project" value="UniProtKB-SubCell"/>
</dbReference>
<dbReference type="Pfam" id="PF01490">
    <property type="entry name" value="Aa_trans"/>
    <property type="match status" value="1"/>
</dbReference>
<dbReference type="OrthoDB" id="294730at2759"/>
<dbReference type="Proteomes" id="UP001140510">
    <property type="component" value="Unassembled WGS sequence"/>
</dbReference>
<evidence type="ECO:0000256" key="6">
    <source>
        <dbReference type="SAM" id="MobiDB-lite"/>
    </source>
</evidence>
<feature type="compositionally biased region" description="Basic and acidic residues" evidence="6">
    <location>
        <begin position="51"/>
        <end position="68"/>
    </location>
</feature>
<dbReference type="PANTHER" id="PTHR22950">
    <property type="entry name" value="AMINO ACID TRANSPORTER"/>
    <property type="match status" value="1"/>
</dbReference>
<feature type="region of interest" description="Disordered" evidence="6">
    <location>
        <begin position="1"/>
        <end position="92"/>
    </location>
</feature>
<evidence type="ECO:0000256" key="3">
    <source>
        <dbReference type="ARBA" id="ARBA00022692"/>
    </source>
</evidence>
<protein>
    <recommendedName>
        <fullName evidence="8">Amino acid transporter transmembrane domain-containing protein</fullName>
    </recommendedName>
</protein>
<name>A0A9W8ZDS4_9PLEO</name>
<dbReference type="Gene3D" id="1.20.1740.10">
    <property type="entry name" value="Amino acid/polyamine transporter I"/>
    <property type="match status" value="1"/>
</dbReference>
<keyword evidence="3 7" id="KW-0812">Transmembrane</keyword>
<feature type="transmembrane region" description="Helical" evidence="7">
    <location>
        <begin position="123"/>
        <end position="145"/>
    </location>
</feature>
<sequence>MDRHGDIDDSPSEKPKQQPQNAGEKQLAASDKPNSKPISADRPMLPFAADATHEPEDPLRNKERKYDSSSDSEAQLGDVSDVQNSRPSGDATARKLTTTQAVIIFVTNEVGIGMLSLPSALNVLGFFPGVLCIIVLGALSLYTAYNLIQYWRKYPYMLNIVDYGRVLGGPLVEVIFAVGFLINMALISASALVTLTIGLNTVSEHATCTVAFTVVSAVAMWALCVPRSMRFVSWASWPCTASIIITVLLVMITLGVQGPRDINAPLNLKAIGNPNFVQAVSAFLNIAFAFAGNQAFPTVLAEMENPSRDFPRAVTIEKCVTTTIYIIVASTVYALSGEQVASPAIGSLQPTMAKVAYAVSFIGLLGTGLIFGMTSARYLHVVFLRHINTLLHRKDSPERRASIASDFSRGRRSSIVLPLVSKKTDWGIWIFSVSLFWIVVWILANAIPVFNSLLNISSSLLLSWFTWGVTVLFWFHLNWHGKWRSSGKKLAVAGLNVFILLLVFFLMIPGMYASIETLLGIFADPNQQVNGAFTCADNSAFTFLRLTHINKQLRRKSLPTYYESIRSVRYCDTHRFMRAFVLPESSPVVLSKIAAVINNARDDAARGPHMLPLLKYLKQHRDMILAFNYKDGARAAVLHQMFRDLIAPTGTSARAKWSTFMDKYVKELRIASMARLHV</sequence>
<dbReference type="InterPro" id="IPR013057">
    <property type="entry name" value="AA_transpt_TM"/>
</dbReference>
<feature type="transmembrane region" description="Helical" evidence="7">
    <location>
        <begin position="316"/>
        <end position="335"/>
    </location>
</feature>
<keyword evidence="10" id="KW-1185">Reference proteome</keyword>
<comment type="similarity">
    <text evidence="2">Belongs to the amino acid/polyamine transporter 2 family.</text>
</comment>
<evidence type="ECO:0000256" key="2">
    <source>
        <dbReference type="ARBA" id="ARBA00008066"/>
    </source>
</evidence>
<feature type="transmembrane region" description="Helical" evidence="7">
    <location>
        <begin position="166"/>
        <end position="199"/>
    </location>
</feature>
<keyword evidence="5 7" id="KW-0472">Membrane</keyword>
<evidence type="ECO:0000256" key="1">
    <source>
        <dbReference type="ARBA" id="ARBA00004141"/>
    </source>
</evidence>
<keyword evidence="4 7" id="KW-1133">Transmembrane helix</keyword>
<feature type="transmembrane region" description="Helical" evidence="7">
    <location>
        <begin position="205"/>
        <end position="225"/>
    </location>
</feature>
<organism evidence="9 10">
    <name type="scientific">Didymella pomorum</name>
    <dbReference type="NCBI Taxonomy" id="749634"/>
    <lineage>
        <taxon>Eukaryota</taxon>
        <taxon>Fungi</taxon>
        <taxon>Dikarya</taxon>
        <taxon>Ascomycota</taxon>
        <taxon>Pezizomycotina</taxon>
        <taxon>Dothideomycetes</taxon>
        <taxon>Pleosporomycetidae</taxon>
        <taxon>Pleosporales</taxon>
        <taxon>Pleosporineae</taxon>
        <taxon>Didymellaceae</taxon>
        <taxon>Didymella</taxon>
    </lineage>
</organism>
<evidence type="ECO:0000256" key="7">
    <source>
        <dbReference type="SAM" id="Phobius"/>
    </source>
</evidence>
<comment type="subcellular location">
    <subcellularLocation>
        <location evidence="1">Membrane</location>
        <topology evidence="1">Multi-pass membrane protein</topology>
    </subcellularLocation>
</comment>
<accession>A0A9W8ZDS4</accession>
<feature type="transmembrane region" description="Helical" evidence="7">
    <location>
        <begin position="355"/>
        <end position="376"/>
    </location>
</feature>
<feature type="transmembrane region" description="Helical" evidence="7">
    <location>
        <begin position="490"/>
        <end position="512"/>
    </location>
</feature>
<reference evidence="9" key="1">
    <citation type="submission" date="2022-10" db="EMBL/GenBank/DDBJ databases">
        <title>Tapping the CABI collections for fungal endophytes: first genome assemblies for Collariella, Neodidymelliopsis, Ascochyta clinopodiicola, Didymella pomorum, Didymosphaeria variabile, Neocosmospora piperis and Neocucurbitaria cava.</title>
        <authorList>
            <person name="Hill R."/>
        </authorList>
    </citation>
    <scope>NUCLEOTIDE SEQUENCE</scope>
    <source>
        <strain evidence="9">IMI 355091</strain>
    </source>
</reference>
<comment type="caution">
    <text evidence="9">The sequence shown here is derived from an EMBL/GenBank/DDBJ whole genome shotgun (WGS) entry which is preliminary data.</text>
</comment>
<dbReference type="GO" id="GO:0015179">
    <property type="term" value="F:L-amino acid transmembrane transporter activity"/>
    <property type="evidence" value="ECO:0007669"/>
    <property type="project" value="TreeGrafter"/>
</dbReference>